<reference evidence="1" key="1">
    <citation type="journal article" date="2019" name="bioRxiv">
        <title>The Genome of the Zebra Mussel, Dreissena polymorpha: A Resource for Invasive Species Research.</title>
        <authorList>
            <person name="McCartney M.A."/>
            <person name="Auch B."/>
            <person name="Kono T."/>
            <person name="Mallez S."/>
            <person name="Zhang Y."/>
            <person name="Obille A."/>
            <person name="Becker A."/>
            <person name="Abrahante J.E."/>
            <person name="Garbe J."/>
            <person name="Badalamenti J.P."/>
            <person name="Herman A."/>
            <person name="Mangelson H."/>
            <person name="Liachko I."/>
            <person name="Sullivan S."/>
            <person name="Sone E.D."/>
            <person name="Koren S."/>
            <person name="Silverstein K.A.T."/>
            <person name="Beckman K.B."/>
            <person name="Gohl D.M."/>
        </authorList>
    </citation>
    <scope>NUCLEOTIDE SEQUENCE</scope>
    <source>
        <strain evidence="1">Duluth1</strain>
        <tissue evidence="1">Whole animal</tissue>
    </source>
</reference>
<name>A0A9D4IJ80_DREPO</name>
<gene>
    <name evidence="1" type="ORF">DPMN_177690</name>
</gene>
<comment type="caution">
    <text evidence="1">The sequence shown here is derived from an EMBL/GenBank/DDBJ whole genome shotgun (WGS) entry which is preliminary data.</text>
</comment>
<evidence type="ECO:0000313" key="2">
    <source>
        <dbReference type="Proteomes" id="UP000828390"/>
    </source>
</evidence>
<reference evidence="1" key="2">
    <citation type="submission" date="2020-11" db="EMBL/GenBank/DDBJ databases">
        <authorList>
            <person name="McCartney M.A."/>
            <person name="Auch B."/>
            <person name="Kono T."/>
            <person name="Mallez S."/>
            <person name="Becker A."/>
            <person name="Gohl D.M."/>
            <person name="Silverstein K.A.T."/>
            <person name="Koren S."/>
            <person name="Bechman K.B."/>
            <person name="Herman A."/>
            <person name="Abrahante J.E."/>
            <person name="Garbe J."/>
        </authorList>
    </citation>
    <scope>NUCLEOTIDE SEQUENCE</scope>
    <source>
        <strain evidence="1">Duluth1</strain>
        <tissue evidence="1">Whole animal</tissue>
    </source>
</reference>
<sequence>MIEYTYTYPINLQITSASFIPKSSLHTVPQVSNTFISTRPSAGLLPFTRRTPCTSKGLPMQQTNL</sequence>
<dbReference type="Proteomes" id="UP000828390">
    <property type="component" value="Unassembled WGS sequence"/>
</dbReference>
<dbReference type="EMBL" id="JAIWYP010000009">
    <property type="protein sequence ID" value="KAH3776270.1"/>
    <property type="molecule type" value="Genomic_DNA"/>
</dbReference>
<protein>
    <submittedName>
        <fullName evidence="1">Uncharacterized protein</fullName>
    </submittedName>
</protein>
<dbReference type="AlphaFoldDB" id="A0A9D4IJ80"/>
<organism evidence="1 2">
    <name type="scientific">Dreissena polymorpha</name>
    <name type="common">Zebra mussel</name>
    <name type="synonym">Mytilus polymorpha</name>
    <dbReference type="NCBI Taxonomy" id="45954"/>
    <lineage>
        <taxon>Eukaryota</taxon>
        <taxon>Metazoa</taxon>
        <taxon>Spiralia</taxon>
        <taxon>Lophotrochozoa</taxon>
        <taxon>Mollusca</taxon>
        <taxon>Bivalvia</taxon>
        <taxon>Autobranchia</taxon>
        <taxon>Heteroconchia</taxon>
        <taxon>Euheterodonta</taxon>
        <taxon>Imparidentia</taxon>
        <taxon>Neoheterodontei</taxon>
        <taxon>Myida</taxon>
        <taxon>Dreissenoidea</taxon>
        <taxon>Dreissenidae</taxon>
        <taxon>Dreissena</taxon>
    </lineage>
</organism>
<keyword evidence="2" id="KW-1185">Reference proteome</keyword>
<proteinExistence type="predicted"/>
<accession>A0A9D4IJ80</accession>
<evidence type="ECO:0000313" key="1">
    <source>
        <dbReference type="EMBL" id="KAH3776270.1"/>
    </source>
</evidence>